<dbReference type="CDD" id="cd04301">
    <property type="entry name" value="NAT_SF"/>
    <property type="match status" value="1"/>
</dbReference>
<evidence type="ECO:0000259" key="3">
    <source>
        <dbReference type="PROSITE" id="PS51186"/>
    </source>
</evidence>
<feature type="domain" description="N-acetyltransferase" evidence="3">
    <location>
        <begin position="2"/>
        <end position="142"/>
    </location>
</feature>
<dbReference type="GO" id="GO:0016747">
    <property type="term" value="F:acyltransferase activity, transferring groups other than amino-acyl groups"/>
    <property type="evidence" value="ECO:0007669"/>
    <property type="project" value="InterPro"/>
</dbReference>
<reference evidence="4 5" key="1">
    <citation type="submission" date="2016-03" db="EMBL/GenBank/DDBJ databases">
        <title>Choanephora cucurbitarum.</title>
        <authorList>
            <person name="Min B."/>
            <person name="Park H."/>
            <person name="Park J.-H."/>
            <person name="Shin H.-D."/>
            <person name="Choi I.-G."/>
        </authorList>
    </citation>
    <scope>NUCLEOTIDE SEQUENCE [LARGE SCALE GENOMIC DNA]</scope>
    <source>
        <strain evidence="4 5">KUS-F28377</strain>
    </source>
</reference>
<evidence type="ECO:0000313" key="5">
    <source>
        <dbReference type="Proteomes" id="UP000093000"/>
    </source>
</evidence>
<sequence length="142" mass="16012">MYTIRQLEQEETTDTSISELYKLLSQLSSSVTKVAIWEAIGSEQNHILIATTTDGKLVGTATMAYLRCLTGTRVHIEDVVVDQAHRGKGIATLLLTEIIQRAKELKAKSIDLTSRPDKIAANQLYRKLGFVQRETNVYRYQQ</sequence>
<evidence type="ECO:0000256" key="2">
    <source>
        <dbReference type="ARBA" id="ARBA00023315"/>
    </source>
</evidence>
<dbReference type="STRING" id="101091.A0A1C7NDF6"/>
<dbReference type="OrthoDB" id="10039976at2759"/>
<dbReference type="Proteomes" id="UP000093000">
    <property type="component" value="Unassembled WGS sequence"/>
</dbReference>
<dbReference type="PROSITE" id="PS51186">
    <property type="entry name" value="GNAT"/>
    <property type="match status" value="1"/>
</dbReference>
<evidence type="ECO:0000256" key="1">
    <source>
        <dbReference type="ARBA" id="ARBA00022679"/>
    </source>
</evidence>
<comment type="caution">
    <text evidence="4">The sequence shown here is derived from an EMBL/GenBank/DDBJ whole genome shotgun (WGS) entry which is preliminary data.</text>
</comment>
<protein>
    <submittedName>
        <fullName evidence="4">Putative glucosamine 6-phosphate N-acetyltransferase</fullName>
    </submittedName>
</protein>
<keyword evidence="5" id="KW-1185">Reference proteome</keyword>
<accession>A0A1C7NDF6</accession>
<proteinExistence type="predicted"/>
<organism evidence="4 5">
    <name type="scientific">Choanephora cucurbitarum</name>
    <dbReference type="NCBI Taxonomy" id="101091"/>
    <lineage>
        <taxon>Eukaryota</taxon>
        <taxon>Fungi</taxon>
        <taxon>Fungi incertae sedis</taxon>
        <taxon>Mucoromycota</taxon>
        <taxon>Mucoromycotina</taxon>
        <taxon>Mucoromycetes</taxon>
        <taxon>Mucorales</taxon>
        <taxon>Mucorineae</taxon>
        <taxon>Choanephoraceae</taxon>
        <taxon>Choanephoroideae</taxon>
        <taxon>Choanephora</taxon>
    </lineage>
</organism>
<dbReference type="InterPro" id="IPR050832">
    <property type="entry name" value="Bact_Acetyltransf"/>
</dbReference>
<keyword evidence="1 4" id="KW-0808">Transferase</keyword>
<dbReference type="InterPro" id="IPR016181">
    <property type="entry name" value="Acyl_CoA_acyltransferase"/>
</dbReference>
<dbReference type="EMBL" id="LUGH01000246">
    <property type="protein sequence ID" value="OBZ87115.1"/>
    <property type="molecule type" value="Genomic_DNA"/>
</dbReference>
<gene>
    <name evidence="4" type="primary">MIMI_L316</name>
    <name evidence="4" type="ORF">A0J61_04840</name>
</gene>
<dbReference type="SUPFAM" id="SSF55729">
    <property type="entry name" value="Acyl-CoA N-acyltransferases (Nat)"/>
    <property type="match status" value="1"/>
</dbReference>
<dbReference type="PANTHER" id="PTHR43877">
    <property type="entry name" value="AMINOALKYLPHOSPHONATE N-ACETYLTRANSFERASE-RELATED-RELATED"/>
    <property type="match status" value="1"/>
</dbReference>
<dbReference type="Gene3D" id="3.40.630.30">
    <property type="match status" value="1"/>
</dbReference>
<dbReference type="InParanoid" id="A0A1C7NDF6"/>
<keyword evidence="2" id="KW-0012">Acyltransferase</keyword>
<dbReference type="Pfam" id="PF00583">
    <property type="entry name" value="Acetyltransf_1"/>
    <property type="match status" value="1"/>
</dbReference>
<dbReference type="InterPro" id="IPR000182">
    <property type="entry name" value="GNAT_dom"/>
</dbReference>
<evidence type="ECO:0000313" key="4">
    <source>
        <dbReference type="EMBL" id="OBZ87115.1"/>
    </source>
</evidence>
<name>A0A1C7NDF6_9FUNG</name>
<dbReference type="AlphaFoldDB" id="A0A1C7NDF6"/>